<name>A0ABV0H2L2_9NEIS</name>
<reference evidence="1 2" key="1">
    <citation type="submission" date="2024-05" db="EMBL/GenBank/DDBJ databases">
        <authorList>
            <person name="De Oliveira J.P."/>
            <person name="Noriler S.A."/>
            <person name="De Oliveira A.G."/>
            <person name="Sipoli D.S."/>
        </authorList>
    </citation>
    <scope>NUCLEOTIDE SEQUENCE [LARGE SCALE GENOMIC DNA]</scope>
    <source>
        <strain evidence="1 2">LABIM186</strain>
    </source>
</reference>
<evidence type="ECO:0000313" key="2">
    <source>
        <dbReference type="Proteomes" id="UP001438292"/>
    </source>
</evidence>
<gene>
    <name evidence="1" type="ORF">ABH309_06210</name>
</gene>
<dbReference type="InterPro" id="IPR006521">
    <property type="entry name" value="Tail_protein_I"/>
</dbReference>
<dbReference type="RefSeq" id="WP_346194370.1">
    <property type="nucleotide sequence ID" value="NZ_JBDJHV010000013.1"/>
</dbReference>
<dbReference type="EMBL" id="JBDQQU010000004">
    <property type="protein sequence ID" value="MEO3954044.1"/>
    <property type="molecule type" value="Genomic_DNA"/>
</dbReference>
<organism evidence="1 2">
    <name type="scientific">Chromobacterium piscinae</name>
    <dbReference type="NCBI Taxonomy" id="686831"/>
    <lineage>
        <taxon>Bacteria</taxon>
        <taxon>Pseudomonadati</taxon>
        <taxon>Pseudomonadota</taxon>
        <taxon>Betaproteobacteria</taxon>
        <taxon>Neisseriales</taxon>
        <taxon>Chromobacteriaceae</taxon>
        <taxon>Chromobacterium</taxon>
    </lineage>
</organism>
<dbReference type="NCBIfam" id="TIGR01634">
    <property type="entry name" value="tail_P2_I"/>
    <property type="match status" value="1"/>
</dbReference>
<keyword evidence="2" id="KW-1185">Reference proteome</keyword>
<sequence>MADLPLPPALAGDERMRTLAALSARISAVELSPLLVYLVDQVSSSALPVLAEQFHMQGDEGWLLAADDEQRRQLLKRAIEWHRYKGTRWALEEIFRVLGINVELVEWWQQKKPSVVHTFRLIAWANDNRQSGQPLLNAEMYRRLQRMVDHTKPARSHYEFRLGAAFDQVLAMASASQSQAVKRDNAKCRAAPTHPINHPVQFASANRAQAVLRFTLEGKR</sequence>
<evidence type="ECO:0000313" key="1">
    <source>
        <dbReference type="EMBL" id="MEO3954044.1"/>
    </source>
</evidence>
<comment type="caution">
    <text evidence="1">The sequence shown here is derived from an EMBL/GenBank/DDBJ whole genome shotgun (WGS) entry which is preliminary data.</text>
</comment>
<protein>
    <submittedName>
        <fullName evidence="1">Phage tail protein I</fullName>
    </submittedName>
</protein>
<proteinExistence type="predicted"/>
<dbReference type="Pfam" id="PF09684">
    <property type="entry name" value="Tail_P2_I"/>
    <property type="match status" value="1"/>
</dbReference>
<accession>A0ABV0H2L2</accession>
<dbReference type="Proteomes" id="UP001438292">
    <property type="component" value="Unassembled WGS sequence"/>
</dbReference>